<dbReference type="AlphaFoldDB" id="A0A1F4ZC58"/>
<sequence>MKTILHLDMNSYFATAEQQANPIYRGRPVGIIKAEGRGCVIAASVEAKKFGVRTGCTTWEAKKMCPWIIFVPSDMDKYFALTNRMIKILADYSPTLEAFSIDECFIDVTETQKFFGGGMYQMALEIKSRVREELGEWMKCSIGVSFTKLLAKLASEMNKPDGLTFLTPDNYLDETKCVAVSEVCGIGYSRTKYLNSRGAYTLGQARKLDLPREIWELVWLRSNDELTTIDDLEPAKSVSRTYTTFQATSHKSQVTKLIRNLVEEAAAKLREMGMAGRTFCLSLDSFWARKTVEAPTSDPLVIFDLLNREYEKNPIVNIRQAGVWISNLMFNTQCLMFNNRRQLLDATDKVNQKFGLFTLYPATLLGTELVRPEVTGYLGDKYYRFAGDR</sequence>
<dbReference type="InterPro" id="IPR043502">
    <property type="entry name" value="DNA/RNA_pol_sf"/>
</dbReference>
<dbReference type="InterPro" id="IPR017961">
    <property type="entry name" value="DNA_pol_Y-fam_little_finger"/>
</dbReference>
<reference evidence="3 4" key="1">
    <citation type="journal article" date="2016" name="Nat. Commun.">
        <title>Thousands of microbial genomes shed light on interconnected biogeochemical processes in an aquifer system.</title>
        <authorList>
            <person name="Anantharaman K."/>
            <person name="Brown C.T."/>
            <person name="Hug L.A."/>
            <person name="Sharon I."/>
            <person name="Castelle C.J."/>
            <person name="Probst A.J."/>
            <person name="Thomas B.C."/>
            <person name="Singh A."/>
            <person name="Wilkins M.J."/>
            <person name="Karaoz U."/>
            <person name="Brodie E.L."/>
            <person name="Williams K.H."/>
            <person name="Hubbard S.S."/>
            <person name="Banfield J.F."/>
        </authorList>
    </citation>
    <scope>NUCLEOTIDE SEQUENCE [LARGE SCALE GENOMIC DNA]</scope>
</reference>
<evidence type="ECO:0000259" key="2">
    <source>
        <dbReference type="PROSITE" id="PS50173"/>
    </source>
</evidence>
<dbReference type="Gene3D" id="3.30.1490.100">
    <property type="entry name" value="DNA polymerase, Y-family, little finger domain"/>
    <property type="match status" value="1"/>
</dbReference>
<dbReference type="InterPro" id="IPR050116">
    <property type="entry name" value="DNA_polymerase-Y"/>
</dbReference>
<dbReference type="Proteomes" id="UP000177080">
    <property type="component" value="Unassembled WGS sequence"/>
</dbReference>
<feature type="domain" description="UmuC" evidence="2">
    <location>
        <begin position="4"/>
        <end position="187"/>
    </location>
</feature>
<dbReference type="InterPro" id="IPR036775">
    <property type="entry name" value="DNA_pol_Y-fam_lit_finger_sf"/>
</dbReference>
<organism evidence="3 4">
    <name type="scientific">Candidatus Amesbacteria bacterium RIFCSPLOWO2_01_FULL_48_25</name>
    <dbReference type="NCBI Taxonomy" id="1797259"/>
    <lineage>
        <taxon>Bacteria</taxon>
        <taxon>Candidatus Amesiibacteriota</taxon>
    </lineage>
</organism>
<evidence type="ECO:0000313" key="3">
    <source>
        <dbReference type="EMBL" id="OGD03795.1"/>
    </source>
</evidence>
<dbReference type="InterPro" id="IPR043128">
    <property type="entry name" value="Rev_trsase/Diguanyl_cyclase"/>
</dbReference>
<comment type="caution">
    <text evidence="3">The sequence shown here is derived from an EMBL/GenBank/DDBJ whole genome shotgun (WGS) entry which is preliminary data.</text>
</comment>
<name>A0A1F4ZC58_9BACT</name>
<evidence type="ECO:0000313" key="4">
    <source>
        <dbReference type="Proteomes" id="UP000177080"/>
    </source>
</evidence>
<proteinExistence type="inferred from homology"/>
<dbReference type="GO" id="GO:0003684">
    <property type="term" value="F:damaged DNA binding"/>
    <property type="evidence" value="ECO:0007669"/>
    <property type="project" value="InterPro"/>
</dbReference>
<dbReference type="Gene3D" id="3.30.70.270">
    <property type="match status" value="1"/>
</dbReference>
<dbReference type="Pfam" id="PF11799">
    <property type="entry name" value="IMS_C"/>
    <property type="match status" value="1"/>
</dbReference>
<dbReference type="SUPFAM" id="SSF100879">
    <property type="entry name" value="Lesion bypass DNA polymerase (Y-family), little finger domain"/>
    <property type="match status" value="1"/>
</dbReference>
<dbReference type="InterPro" id="IPR001126">
    <property type="entry name" value="UmuC"/>
</dbReference>
<dbReference type="GO" id="GO:0042276">
    <property type="term" value="P:error-prone translesion synthesis"/>
    <property type="evidence" value="ECO:0007669"/>
    <property type="project" value="TreeGrafter"/>
</dbReference>
<accession>A0A1F4ZC58</accession>
<dbReference type="PANTHER" id="PTHR11076">
    <property type="entry name" value="DNA REPAIR POLYMERASE UMUC / TRANSFERASE FAMILY MEMBER"/>
    <property type="match status" value="1"/>
</dbReference>
<dbReference type="PROSITE" id="PS50173">
    <property type="entry name" value="UMUC"/>
    <property type="match status" value="1"/>
</dbReference>
<dbReference type="GO" id="GO:0003887">
    <property type="term" value="F:DNA-directed DNA polymerase activity"/>
    <property type="evidence" value="ECO:0007669"/>
    <property type="project" value="InterPro"/>
</dbReference>
<dbReference type="InterPro" id="IPR022880">
    <property type="entry name" value="DNApol_IV"/>
</dbReference>
<dbReference type="Gene3D" id="3.40.1170.60">
    <property type="match status" value="1"/>
</dbReference>
<gene>
    <name evidence="3" type="ORF">A2989_03895</name>
</gene>
<comment type="similarity">
    <text evidence="1">Belongs to the DNA polymerase type-Y family.</text>
</comment>
<evidence type="ECO:0000256" key="1">
    <source>
        <dbReference type="ARBA" id="ARBA00010945"/>
    </source>
</evidence>
<dbReference type="EMBL" id="MEXN01000005">
    <property type="protein sequence ID" value="OGD03795.1"/>
    <property type="molecule type" value="Genomic_DNA"/>
</dbReference>
<dbReference type="Pfam" id="PF00817">
    <property type="entry name" value="IMS"/>
    <property type="match status" value="1"/>
</dbReference>
<dbReference type="STRING" id="1797259.A2989_03895"/>
<protein>
    <recommendedName>
        <fullName evidence="2">UmuC domain-containing protein</fullName>
    </recommendedName>
</protein>
<dbReference type="GO" id="GO:0009432">
    <property type="term" value="P:SOS response"/>
    <property type="evidence" value="ECO:0007669"/>
    <property type="project" value="TreeGrafter"/>
</dbReference>
<dbReference type="SUPFAM" id="SSF56672">
    <property type="entry name" value="DNA/RNA polymerases"/>
    <property type="match status" value="1"/>
</dbReference>
<dbReference type="CDD" id="cd03586">
    <property type="entry name" value="PolY_Pol_IV_kappa"/>
    <property type="match status" value="1"/>
</dbReference>
<dbReference type="GO" id="GO:0005829">
    <property type="term" value="C:cytosol"/>
    <property type="evidence" value="ECO:0007669"/>
    <property type="project" value="TreeGrafter"/>
</dbReference>
<dbReference type="PANTHER" id="PTHR11076:SF33">
    <property type="entry name" value="DNA POLYMERASE KAPPA"/>
    <property type="match status" value="1"/>
</dbReference>
<dbReference type="GO" id="GO:0006281">
    <property type="term" value="P:DNA repair"/>
    <property type="evidence" value="ECO:0007669"/>
    <property type="project" value="InterPro"/>
</dbReference>